<dbReference type="SUPFAM" id="SSF46894">
    <property type="entry name" value="C-terminal effector domain of the bipartite response regulators"/>
    <property type="match status" value="1"/>
</dbReference>
<keyword evidence="6" id="KW-1185">Reference proteome</keyword>
<dbReference type="Proteomes" id="UP001596378">
    <property type="component" value="Unassembled WGS sequence"/>
</dbReference>
<dbReference type="InterPro" id="IPR000792">
    <property type="entry name" value="Tscrpt_reg_LuxR_C"/>
</dbReference>
<protein>
    <submittedName>
        <fullName evidence="5">Response regulator transcription factor</fullName>
    </submittedName>
</protein>
<organism evidence="5 6">
    <name type="scientific">Cohnella cellulosilytica</name>
    <dbReference type="NCBI Taxonomy" id="986710"/>
    <lineage>
        <taxon>Bacteria</taxon>
        <taxon>Bacillati</taxon>
        <taxon>Bacillota</taxon>
        <taxon>Bacilli</taxon>
        <taxon>Bacillales</taxon>
        <taxon>Paenibacillaceae</taxon>
        <taxon>Cohnella</taxon>
    </lineage>
</organism>
<evidence type="ECO:0000313" key="5">
    <source>
        <dbReference type="EMBL" id="MFC7150533.1"/>
    </source>
</evidence>
<evidence type="ECO:0000256" key="1">
    <source>
        <dbReference type="ARBA" id="ARBA00023015"/>
    </source>
</evidence>
<keyword evidence="1" id="KW-0805">Transcription regulation</keyword>
<accession>A0ABW2FB88</accession>
<evidence type="ECO:0000256" key="3">
    <source>
        <dbReference type="ARBA" id="ARBA00023163"/>
    </source>
</evidence>
<dbReference type="RefSeq" id="WP_378052924.1">
    <property type="nucleotide sequence ID" value="NZ_JBHMDN010000069.1"/>
</dbReference>
<dbReference type="InterPro" id="IPR036388">
    <property type="entry name" value="WH-like_DNA-bd_sf"/>
</dbReference>
<keyword evidence="2" id="KW-0238">DNA-binding</keyword>
<name>A0ABW2FB88_9BACL</name>
<dbReference type="EMBL" id="JBHTAI010000011">
    <property type="protein sequence ID" value="MFC7150533.1"/>
    <property type="molecule type" value="Genomic_DNA"/>
</dbReference>
<evidence type="ECO:0000256" key="2">
    <source>
        <dbReference type="ARBA" id="ARBA00023125"/>
    </source>
</evidence>
<dbReference type="Gene3D" id="1.10.10.10">
    <property type="entry name" value="Winged helix-like DNA-binding domain superfamily/Winged helix DNA-binding domain"/>
    <property type="match status" value="1"/>
</dbReference>
<dbReference type="PROSITE" id="PS50043">
    <property type="entry name" value="HTH_LUXR_2"/>
    <property type="match status" value="1"/>
</dbReference>
<sequence>MGEAKVRLIIDSAPRDGSNLGKLIELHRMVVEQTMRLNIDEYVRITWELDAVEGRETPPAAAAEARRTADPISALSSRQRQIADMLCAHYSIKRISSELFVSVNTVKKHIQNIKRALKVESSGADFIYLLNRLMQGGTLTEAELTPNE</sequence>
<dbReference type="PRINTS" id="PR00038">
    <property type="entry name" value="HTHLUXR"/>
</dbReference>
<dbReference type="InterPro" id="IPR016032">
    <property type="entry name" value="Sig_transdc_resp-reg_C-effctor"/>
</dbReference>
<dbReference type="SMART" id="SM00421">
    <property type="entry name" value="HTH_LUXR"/>
    <property type="match status" value="1"/>
</dbReference>
<keyword evidence="3" id="KW-0804">Transcription</keyword>
<evidence type="ECO:0000313" key="6">
    <source>
        <dbReference type="Proteomes" id="UP001596378"/>
    </source>
</evidence>
<proteinExistence type="predicted"/>
<dbReference type="PANTHER" id="PTHR44688">
    <property type="entry name" value="DNA-BINDING TRANSCRIPTIONAL ACTIVATOR DEVR_DOSR"/>
    <property type="match status" value="1"/>
</dbReference>
<dbReference type="Pfam" id="PF00196">
    <property type="entry name" value="GerE"/>
    <property type="match status" value="1"/>
</dbReference>
<gene>
    <name evidence="5" type="ORF">ACFQMJ_18530</name>
</gene>
<feature type="domain" description="HTH luxR-type" evidence="4">
    <location>
        <begin position="68"/>
        <end position="133"/>
    </location>
</feature>
<dbReference type="PANTHER" id="PTHR44688:SF16">
    <property type="entry name" value="DNA-BINDING TRANSCRIPTIONAL ACTIVATOR DEVR_DOSR"/>
    <property type="match status" value="1"/>
</dbReference>
<reference evidence="6" key="1">
    <citation type="journal article" date="2019" name="Int. J. Syst. Evol. Microbiol.">
        <title>The Global Catalogue of Microorganisms (GCM) 10K type strain sequencing project: providing services to taxonomists for standard genome sequencing and annotation.</title>
        <authorList>
            <consortium name="The Broad Institute Genomics Platform"/>
            <consortium name="The Broad Institute Genome Sequencing Center for Infectious Disease"/>
            <person name="Wu L."/>
            <person name="Ma J."/>
        </authorList>
    </citation>
    <scope>NUCLEOTIDE SEQUENCE [LARGE SCALE GENOMIC DNA]</scope>
    <source>
        <strain evidence="6">KCTC 12907</strain>
    </source>
</reference>
<evidence type="ECO:0000259" key="4">
    <source>
        <dbReference type="PROSITE" id="PS50043"/>
    </source>
</evidence>
<comment type="caution">
    <text evidence="5">The sequence shown here is derived from an EMBL/GenBank/DDBJ whole genome shotgun (WGS) entry which is preliminary data.</text>
</comment>